<feature type="compositionally biased region" description="Basic and acidic residues" evidence="1">
    <location>
        <begin position="396"/>
        <end position="407"/>
    </location>
</feature>
<dbReference type="Proteomes" id="UP000308018">
    <property type="component" value="Unassembled WGS sequence"/>
</dbReference>
<dbReference type="RefSeq" id="WP_102257448.1">
    <property type="nucleotide sequence ID" value="NZ_MDBG01000173.1"/>
</dbReference>
<proteinExistence type="predicted"/>
<sequence length="419" mass="48657">MDSGLNSSRQRDQKKEPVLIWKLNPTGRLDHWLIITVSGKVSRFHSKLAMEESLRRRSNGRFYCNVDETTLQEIDGCSFHCLSLTPYEYRSLFSVLSIWNPDSNDDSVLLDSSQDNFAIKGNNSLIKWLIKYDRHLNMLRRETQHPNALPKPTGNHAFLGRWLERESIRLYPQGVVMDKQVFCQRWAPTHWTELLKQGLLLQEPKRNPALIKVCRKDPKRILLVEQIAFVLVNVTRTTVKLDWPEKQSTWMSNVELNAISNLDSKLKFTIEDVFTVDSKAVQHIQSNWVEDDTLQLSVTHGIATRNLVNEYKGTWTSVWWKCVERANWITIIGEVQRSHQIIATGFGNGYVSFFCWAGEVAQLCEVFKMKAAVLKVEEKEYDAEFQQEYIAIKQKQHQDEHIKKSEDQVNYEPLSSSSI</sequence>
<evidence type="ECO:0000313" key="2">
    <source>
        <dbReference type="EMBL" id="PMP17801.1"/>
    </source>
</evidence>
<dbReference type="EMBL" id="MDBP01000014">
    <property type="protein sequence ID" value="PMP17801.1"/>
    <property type="molecule type" value="Genomic_DNA"/>
</dbReference>
<name>A0A2N7NNC1_9VIBR</name>
<dbReference type="AlphaFoldDB" id="A0A2N7NNC1"/>
<organism evidence="2 4">
    <name type="scientific">Vibrio tasmaniensis</name>
    <dbReference type="NCBI Taxonomy" id="212663"/>
    <lineage>
        <taxon>Bacteria</taxon>
        <taxon>Pseudomonadati</taxon>
        <taxon>Pseudomonadota</taxon>
        <taxon>Gammaproteobacteria</taxon>
        <taxon>Vibrionales</taxon>
        <taxon>Vibrionaceae</taxon>
        <taxon>Vibrio</taxon>
    </lineage>
</organism>
<gene>
    <name evidence="2" type="ORF">BCS92_05180</name>
    <name evidence="3" type="ORF">FC057_20180</name>
</gene>
<reference evidence="2" key="2">
    <citation type="submission" date="2016-07" db="EMBL/GenBank/DDBJ databases">
        <authorList>
            <person name="Wan K."/>
            <person name="Booth B."/>
            <person name="Spirohn K."/>
            <person name="Hao T."/>
            <person name="Hu Y."/>
            <person name="Calderwood M."/>
            <person name="Hill D."/>
            <person name="Mohr S."/>
            <person name="Vidal M."/>
            <person name="Celniker S."/>
            <person name="Perrimon N."/>
        </authorList>
    </citation>
    <scope>NUCLEOTIDE SEQUENCE</scope>
    <source>
        <strain evidence="2">10N.222.48.A2</strain>
    </source>
</reference>
<evidence type="ECO:0000256" key="1">
    <source>
        <dbReference type="SAM" id="MobiDB-lite"/>
    </source>
</evidence>
<dbReference type="EMBL" id="SYVV01000037">
    <property type="protein sequence ID" value="TKG29006.1"/>
    <property type="molecule type" value="Genomic_DNA"/>
</dbReference>
<reference evidence="2" key="3">
    <citation type="journal article" date="2018" name="Nature">
        <title>A major lineage of non-tailed dsDNA viruses as unrecognized killers of marine bacteria.</title>
        <authorList>
            <person name="Kauffman K.M."/>
            <person name="Hussain F.A."/>
            <person name="Yang J."/>
            <person name="Arevalo P."/>
            <person name="Brown J.M."/>
            <person name="Chang W.K."/>
            <person name="VanInsberghe D."/>
            <person name="Elsherbini J."/>
            <person name="Sharma R.S."/>
            <person name="Cutler M.B."/>
            <person name="Kelly L."/>
            <person name="Polz M.F."/>
        </authorList>
    </citation>
    <scope>NUCLEOTIDE SEQUENCE</scope>
    <source>
        <strain evidence="2">10N.222.48.A2</strain>
    </source>
</reference>
<reference evidence="4" key="1">
    <citation type="submission" date="2016-07" db="EMBL/GenBank/DDBJ databases">
        <title>Nontailed viruses are major unrecognized killers of bacteria in the ocean.</title>
        <authorList>
            <person name="Kauffman K."/>
            <person name="Hussain F."/>
            <person name="Yang J."/>
            <person name="Arevalo P."/>
            <person name="Brown J."/>
            <person name="Cutler M."/>
            <person name="Kelly L."/>
            <person name="Polz M.F."/>
        </authorList>
    </citation>
    <scope>NUCLEOTIDE SEQUENCE [LARGE SCALE GENOMIC DNA]</scope>
    <source>
        <strain evidence="4">10N.222.48.A2</strain>
    </source>
</reference>
<feature type="region of interest" description="Disordered" evidence="1">
    <location>
        <begin position="396"/>
        <end position="419"/>
    </location>
</feature>
<comment type="caution">
    <text evidence="2">The sequence shown here is derived from an EMBL/GenBank/DDBJ whole genome shotgun (WGS) entry which is preliminary data.</text>
</comment>
<protein>
    <submittedName>
        <fullName evidence="2">Uncharacterized protein</fullName>
    </submittedName>
</protein>
<evidence type="ECO:0000313" key="5">
    <source>
        <dbReference type="Proteomes" id="UP000308018"/>
    </source>
</evidence>
<evidence type="ECO:0000313" key="4">
    <source>
        <dbReference type="Proteomes" id="UP000235579"/>
    </source>
</evidence>
<dbReference type="Proteomes" id="UP000235579">
    <property type="component" value="Unassembled WGS sequence"/>
</dbReference>
<reference evidence="3 5" key="4">
    <citation type="submission" date="2019-04" db="EMBL/GenBank/DDBJ databases">
        <title>A reverse ecology approach based on a biological definition of microbial populations.</title>
        <authorList>
            <person name="Arevalo P."/>
            <person name="Vaninsberghe D."/>
            <person name="Elsherbini J."/>
            <person name="Gore J."/>
            <person name="Polz M."/>
        </authorList>
    </citation>
    <scope>NUCLEOTIDE SEQUENCE [LARGE SCALE GENOMIC DNA]</scope>
    <source>
        <strain evidence="3 5">10N.222.45.A8</strain>
    </source>
</reference>
<accession>A0A2N7NNC1</accession>
<evidence type="ECO:0000313" key="3">
    <source>
        <dbReference type="EMBL" id="TKG29006.1"/>
    </source>
</evidence>